<feature type="chain" id="PRO_5011755574" evidence="2">
    <location>
        <begin position="22"/>
        <end position="208"/>
    </location>
</feature>
<dbReference type="Proteomes" id="UP000199167">
    <property type="component" value="Unassembled WGS sequence"/>
</dbReference>
<keyword evidence="4" id="KW-1185">Reference proteome</keyword>
<reference evidence="3 4" key="1">
    <citation type="submission" date="2016-10" db="EMBL/GenBank/DDBJ databases">
        <authorList>
            <person name="de Groot N.N."/>
        </authorList>
    </citation>
    <scope>NUCLEOTIDE SEQUENCE [LARGE SCALE GENOMIC DNA]</scope>
    <source>
        <strain evidence="3 4">DSM 17925</strain>
    </source>
</reference>
<proteinExistence type="predicted"/>
<sequence>MKYAVLGAALVAAVGVGQAEAATFNFESAGPSVQQIVTSDFTISYAIDGIFNFAGGAITQNADGLGIAGNPDTDPSSIDGFPIASSETLIVTFNGSYFLESFRLGNLNAPICGFLGCAGGDDYALSIDGGTAQQLDITDGNPFMVNQTVSSFSITALGEFNADDFWIGNDSFTLAEFTASPTAVPLPAAGWLLLAGLGGLGLVKRRKA</sequence>
<keyword evidence="1" id="KW-0812">Transmembrane</keyword>
<dbReference type="AlphaFoldDB" id="A0A1I0Q3T2"/>
<name>A0A1I0Q3T2_9RHOB</name>
<evidence type="ECO:0000313" key="3">
    <source>
        <dbReference type="EMBL" id="SEW21631.1"/>
    </source>
</evidence>
<gene>
    <name evidence="3" type="ORF">SAMN04488515_1649</name>
</gene>
<dbReference type="RefSeq" id="WP_089992590.1">
    <property type="nucleotide sequence ID" value="NZ_FOIZ01000001.1"/>
</dbReference>
<feature type="signal peptide" evidence="2">
    <location>
        <begin position="1"/>
        <end position="21"/>
    </location>
</feature>
<keyword evidence="1" id="KW-0472">Membrane</keyword>
<protein>
    <submittedName>
        <fullName evidence="3">VPLPA-CTERM protein sorting domain-containing protein</fullName>
    </submittedName>
</protein>
<dbReference type="NCBIfam" id="TIGR03370">
    <property type="entry name" value="VPLPA-CTERM"/>
    <property type="match status" value="1"/>
</dbReference>
<accession>A0A1I0Q3T2</accession>
<keyword evidence="2" id="KW-0732">Signal</keyword>
<keyword evidence="1" id="KW-1133">Transmembrane helix</keyword>
<dbReference type="EMBL" id="FOIZ01000001">
    <property type="protein sequence ID" value="SEW21631.1"/>
    <property type="molecule type" value="Genomic_DNA"/>
</dbReference>
<evidence type="ECO:0000313" key="4">
    <source>
        <dbReference type="Proteomes" id="UP000199167"/>
    </source>
</evidence>
<evidence type="ECO:0000256" key="1">
    <source>
        <dbReference type="SAM" id="Phobius"/>
    </source>
</evidence>
<dbReference type="OrthoDB" id="7874552at2"/>
<feature type="transmembrane region" description="Helical" evidence="1">
    <location>
        <begin position="184"/>
        <end position="203"/>
    </location>
</feature>
<organism evidence="3 4">
    <name type="scientific">Cognatiyoonia koreensis</name>
    <dbReference type="NCBI Taxonomy" id="364200"/>
    <lineage>
        <taxon>Bacteria</taxon>
        <taxon>Pseudomonadati</taxon>
        <taxon>Pseudomonadota</taxon>
        <taxon>Alphaproteobacteria</taxon>
        <taxon>Rhodobacterales</taxon>
        <taxon>Paracoccaceae</taxon>
        <taxon>Cognatiyoonia</taxon>
    </lineage>
</organism>
<evidence type="ECO:0000256" key="2">
    <source>
        <dbReference type="SAM" id="SignalP"/>
    </source>
</evidence>
<dbReference type="InterPro" id="IPR022472">
    <property type="entry name" value="VPLPA-CTERM"/>
</dbReference>